<keyword evidence="3" id="KW-1185">Reference proteome</keyword>
<name>A0ABQ4UHU0_9HYPH</name>
<evidence type="ECO:0000313" key="2">
    <source>
        <dbReference type="EMBL" id="GJE66724.1"/>
    </source>
</evidence>
<dbReference type="EMBL" id="BPRC01000017">
    <property type="protein sequence ID" value="GJE66724.1"/>
    <property type="molecule type" value="Genomic_DNA"/>
</dbReference>
<evidence type="ECO:0000256" key="1">
    <source>
        <dbReference type="SAM" id="MobiDB-lite"/>
    </source>
</evidence>
<proteinExistence type="predicted"/>
<dbReference type="Proteomes" id="UP001055039">
    <property type="component" value="Unassembled WGS sequence"/>
</dbReference>
<protein>
    <submittedName>
        <fullName evidence="2">Uncharacterized protein</fullName>
    </submittedName>
</protein>
<gene>
    <name evidence="2" type="ORF">LNAOJCKE_3945</name>
</gene>
<comment type="caution">
    <text evidence="2">The sequence shown here is derived from an EMBL/GenBank/DDBJ whole genome shotgun (WGS) entry which is preliminary data.</text>
</comment>
<reference evidence="2" key="2">
    <citation type="submission" date="2021-08" db="EMBL/GenBank/DDBJ databases">
        <authorList>
            <person name="Tani A."/>
            <person name="Ola A."/>
            <person name="Ogura Y."/>
            <person name="Katsura K."/>
            <person name="Hayashi T."/>
        </authorList>
    </citation>
    <scope>NUCLEOTIDE SEQUENCE</scope>
    <source>
        <strain evidence="2">NBRC 15686</strain>
    </source>
</reference>
<evidence type="ECO:0000313" key="3">
    <source>
        <dbReference type="Proteomes" id="UP001055039"/>
    </source>
</evidence>
<reference evidence="2" key="1">
    <citation type="journal article" date="2021" name="Front. Microbiol.">
        <title>Comprehensive Comparative Genomics and Phenotyping of Methylobacterium Species.</title>
        <authorList>
            <person name="Alessa O."/>
            <person name="Ogura Y."/>
            <person name="Fujitani Y."/>
            <person name="Takami H."/>
            <person name="Hayashi T."/>
            <person name="Sahin N."/>
            <person name="Tani A."/>
        </authorList>
    </citation>
    <scope>NUCLEOTIDE SEQUENCE</scope>
    <source>
        <strain evidence="2">NBRC 15686</strain>
    </source>
</reference>
<sequence>MAIQGFVPSGDDRAAGSLTPSLAMTADGESEAMDRKPPYSPSPGIACDSQAKAPMRLANSV</sequence>
<accession>A0ABQ4UHU0</accession>
<feature type="region of interest" description="Disordered" evidence="1">
    <location>
        <begin position="1"/>
        <end position="61"/>
    </location>
</feature>
<organism evidence="2 3">
    <name type="scientific">Methylorubrum aminovorans</name>
    <dbReference type="NCBI Taxonomy" id="269069"/>
    <lineage>
        <taxon>Bacteria</taxon>
        <taxon>Pseudomonadati</taxon>
        <taxon>Pseudomonadota</taxon>
        <taxon>Alphaproteobacteria</taxon>
        <taxon>Hyphomicrobiales</taxon>
        <taxon>Methylobacteriaceae</taxon>
        <taxon>Methylorubrum</taxon>
    </lineage>
</organism>